<evidence type="ECO:0000256" key="1">
    <source>
        <dbReference type="ARBA" id="ARBA00005725"/>
    </source>
</evidence>
<proteinExistence type="inferred from homology"/>
<keyword evidence="3" id="KW-0560">Oxidoreductase</keyword>
<evidence type="ECO:0000313" key="5">
    <source>
        <dbReference type="EMBL" id="EGY18658.1"/>
    </source>
</evidence>
<dbReference type="OrthoDB" id="419598at2759"/>
<protein>
    <recommendedName>
        <fullName evidence="4">NmrA-like domain-containing protein</fullName>
    </recommendedName>
</protein>
<dbReference type="Gene3D" id="3.40.50.720">
    <property type="entry name" value="NAD(P)-binding Rossmann-like Domain"/>
    <property type="match status" value="1"/>
</dbReference>
<dbReference type="eggNOG" id="ENOG502SHYH">
    <property type="taxonomic scope" value="Eukaryota"/>
</dbReference>
<reference evidence="5 6" key="1">
    <citation type="submission" date="2008-03" db="EMBL/GenBank/DDBJ databases">
        <title>The Genome Sequence of Verticillium dahliae VdLs.17.</title>
        <authorList>
            <consortium name="The Broad Institute Genome Sequencing Platform"/>
            <person name="Ma L.-J.J."/>
            <person name="Klosterman S.J."/>
            <person name="Subbarao K."/>
            <person name="Dobinson K."/>
            <person name="Veronese P."/>
            <person name="Kang S."/>
            <person name="Gold S.E."/>
            <person name="Young S."/>
            <person name="Jaffe D."/>
            <person name="Gnerre S."/>
            <person name="Berlin A."/>
            <person name="Heiman D."/>
            <person name="Hepburn T."/>
            <person name="Sykes S."/>
            <person name="Alvarado L."/>
            <person name="Kodira C.D."/>
            <person name="Lander E."/>
            <person name="Galagan J."/>
            <person name="Nusbaum C."/>
            <person name="Birren B."/>
        </authorList>
    </citation>
    <scope>NUCLEOTIDE SEQUENCE [LARGE SCALE GENOMIC DNA]</scope>
    <source>
        <strain evidence="6">VdLs.17 / ATCC MYA-4575 / FGSC 10137</strain>
    </source>
</reference>
<dbReference type="SUPFAM" id="SSF51735">
    <property type="entry name" value="NAD(P)-binding Rossmann-fold domains"/>
    <property type="match status" value="1"/>
</dbReference>
<dbReference type="InterPro" id="IPR008030">
    <property type="entry name" value="NmrA-like"/>
</dbReference>
<feature type="domain" description="NmrA-like" evidence="4">
    <location>
        <begin position="4"/>
        <end position="289"/>
    </location>
</feature>
<comment type="similarity">
    <text evidence="1">Belongs to the NmrA-type oxidoreductase family. Isoflavone reductase subfamily.</text>
</comment>
<dbReference type="Gene3D" id="3.90.25.10">
    <property type="entry name" value="UDP-galactose 4-epimerase, domain 1"/>
    <property type="match status" value="1"/>
</dbReference>
<dbReference type="EMBL" id="DS572717">
    <property type="protein sequence ID" value="EGY18658.1"/>
    <property type="molecule type" value="Genomic_DNA"/>
</dbReference>
<organism evidence="5 6">
    <name type="scientific">Verticillium dahliae (strain VdLs.17 / ATCC MYA-4575 / FGSC 10137)</name>
    <name type="common">Verticillium wilt</name>
    <dbReference type="NCBI Taxonomy" id="498257"/>
    <lineage>
        <taxon>Eukaryota</taxon>
        <taxon>Fungi</taxon>
        <taxon>Dikarya</taxon>
        <taxon>Ascomycota</taxon>
        <taxon>Pezizomycotina</taxon>
        <taxon>Sordariomycetes</taxon>
        <taxon>Hypocreomycetidae</taxon>
        <taxon>Glomerellales</taxon>
        <taxon>Plectosphaerellaceae</taxon>
        <taxon>Verticillium</taxon>
    </lineage>
</organism>
<evidence type="ECO:0000313" key="6">
    <source>
        <dbReference type="Proteomes" id="UP000001611"/>
    </source>
</evidence>
<dbReference type="GO" id="GO:0016491">
    <property type="term" value="F:oxidoreductase activity"/>
    <property type="evidence" value="ECO:0007669"/>
    <property type="project" value="UniProtKB-KW"/>
</dbReference>
<dbReference type="InterPro" id="IPR036291">
    <property type="entry name" value="NAD(P)-bd_dom_sf"/>
</dbReference>
<dbReference type="Proteomes" id="UP000001611">
    <property type="component" value="Chromosome 4"/>
</dbReference>
<dbReference type="RefSeq" id="XP_009653781.1">
    <property type="nucleotide sequence ID" value="XM_009655486.1"/>
</dbReference>
<dbReference type="GeneID" id="20710647"/>
<name>G2XFR0_VERDV</name>
<dbReference type="Pfam" id="PF05368">
    <property type="entry name" value="NmrA"/>
    <property type="match status" value="1"/>
</dbReference>
<accession>G2XFR0</accession>
<evidence type="ECO:0000256" key="2">
    <source>
        <dbReference type="ARBA" id="ARBA00022857"/>
    </source>
</evidence>
<dbReference type="HOGENOM" id="CLU_044876_0_0_1"/>
<dbReference type="InParanoid" id="G2XFR0"/>
<keyword evidence="6" id="KW-1185">Reference proteome</keyword>
<sequence length="313" mass="34280">MPVVAVAGGTGKLGRAIVDALNATKQSTVLVLARESSELKEKEIGSKIVAVDYGNVANITEALNIHKVDVLISTVFSVQTNDAELALIEAADRASGKIRFITSSWGIPYTKSMGTRFGPAAHKAEAVAALEKTSLVFSSVHPGYFLDYFCMPKVKSYMDPVTTFIDIQNNIAAIPGSGDTPVVFTHTWDVAKFVAEYVNQPASEWEKDVFIIGDKITMNEFVAIAEEAKGVKFEIFHDSLDKLNKGEVTELPSHPAMYPYFPKTMLQSLFAAFGVFFDNGDFDFNPSKSLHDVFPHTKARTVKEVVNAAWKTE</sequence>
<dbReference type="PANTHER" id="PTHR47706:SF4">
    <property type="entry name" value="NMRA-LIKE DOMAIN-CONTAINING PROTEIN"/>
    <property type="match status" value="1"/>
</dbReference>
<dbReference type="AlphaFoldDB" id="G2XFR0"/>
<keyword evidence="2" id="KW-0521">NADP</keyword>
<evidence type="ECO:0000256" key="3">
    <source>
        <dbReference type="ARBA" id="ARBA00023002"/>
    </source>
</evidence>
<evidence type="ECO:0000259" key="4">
    <source>
        <dbReference type="Pfam" id="PF05368"/>
    </source>
</evidence>
<dbReference type="PANTHER" id="PTHR47706">
    <property type="entry name" value="NMRA-LIKE FAMILY PROTEIN"/>
    <property type="match status" value="1"/>
</dbReference>
<gene>
    <name evidence="5" type="ORF">VDAG_09184</name>
</gene>
<dbReference type="InterPro" id="IPR051609">
    <property type="entry name" value="NmrA/Isoflavone_reductase-like"/>
</dbReference>
<dbReference type="OMA" id="QGFFAAF"/>
<dbReference type="KEGG" id="vda:VDAG_09184"/>